<dbReference type="EMBL" id="FMMM01000048">
    <property type="protein sequence ID" value="SCQ20898.1"/>
    <property type="molecule type" value="Genomic_DNA"/>
</dbReference>
<feature type="region of interest" description="Disordered" evidence="1">
    <location>
        <begin position="1"/>
        <end position="32"/>
    </location>
</feature>
<feature type="compositionally biased region" description="Basic and acidic residues" evidence="1">
    <location>
        <begin position="18"/>
        <end position="32"/>
    </location>
</feature>
<evidence type="ECO:0000256" key="1">
    <source>
        <dbReference type="SAM" id="MobiDB-lite"/>
    </source>
</evidence>
<gene>
    <name evidence="2" type="ORF">TFUB20_01180</name>
</gene>
<organism evidence="2 3">
    <name type="scientific">Tannerella forsythia</name>
    <name type="common">Bacteroides forsythus</name>
    <dbReference type="NCBI Taxonomy" id="28112"/>
    <lineage>
        <taxon>Bacteria</taxon>
        <taxon>Pseudomonadati</taxon>
        <taxon>Bacteroidota</taxon>
        <taxon>Bacteroidia</taxon>
        <taxon>Bacteroidales</taxon>
        <taxon>Tannerellaceae</taxon>
        <taxon>Tannerella</taxon>
    </lineage>
</organism>
<reference evidence="2 3" key="1">
    <citation type="submission" date="2016-09" db="EMBL/GenBank/DDBJ databases">
        <authorList>
            <person name="Capua I."/>
            <person name="De Benedictis P."/>
            <person name="Joannis T."/>
            <person name="Lombin L.H."/>
            <person name="Cattoli G."/>
        </authorList>
    </citation>
    <scope>NUCLEOTIDE SEQUENCE [LARGE SCALE GENOMIC DNA]</scope>
    <source>
        <strain evidence="2 3">UB20</strain>
    </source>
</reference>
<name>A0A1D3UJB7_TANFO</name>
<dbReference type="Proteomes" id="UP000182057">
    <property type="component" value="Unassembled WGS sequence"/>
</dbReference>
<evidence type="ECO:0000313" key="2">
    <source>
        <dbReference type="EMBL" id="SCQ20898.1"/>
    </source>
</evidence>
<protein>
    <submittedName>
        <fullName evidence="2">Uncharacterized protein</fullName>
    </submittedName>
</protein>
<proteinExistence type="predicted"/>
<dbReference type="AlphaFoldDB" id="A0A1D3UJB7"/>
<evidence type="ECO:0000313" key="3">
    <source>
        <dbReference type="Proteomes" id="UP000182057"/>
    </source>
</evidence>
<accession>A0A1D3UJB7</accession>
<sequence>MGLKGPETRTTKTTLDSIEFKAGERITRNSPK</sequence>
<feature type="compositionally biased region" description="Basic and acidic residues" evidence="1">
    <location>
        <begin position="1"/>
        <end position="10"/>
    </location>
</feature>